<evidence type="ECO:0000313" key="1">
    <source>
        <dbReference type="EMBL" id="ATZ18625.1"/>
    </source>
</evidence>
<dbReference type="EMBL" id="CP024965">
    <property type="protein sequence ID" value="ATZ18625.1"/>
    <property type="molecule type" value="Genomic_DNA"/>
</dbReference>
<reference evidence="1 2" key="1">
    <citation type="submission" date="2017-11" db="EMBL/GenBank/DDBJ databases">
        <title>Genome sequence of Entomoplasma somnilux PYAN-1 (ATCC 49194).</title>
        <authorList>
            <person name="Lo W.-S."/>
            <person name="Gasparich G.E."/>
            <person name="Kuo C.-H."/>
        </authorList>
    </citation>
    <scope>NUCLEOTIDE SEQUENCE [LARGE SCALE GENOMIC DNA]</scope>
    <source>
        <strain evidence="1 2">PYAN-1</strain>
    </source>
</reference>
<gene>
    <name evidence="1" type="ORF">ESOMN_v1c02410</name>
</gene>
<sequence>MPKIEHIKNLYLILSISFNKGKYKFFKKNE</sequence>
<proteinExistence type="predicted"/>
<accession>A0A2K8NXQ9</accession>
<keyword evidence="2" id="KW-1185">Reference proteome</keyword>
<dbReference type="KEGG" id="esx:ESOMN_v1c02410"/>
<protein>
    <submittedName>
        <fullName evidence="1">Uncharacterized protein</fullName>
    </submittedName>
</protein>
<name>A0A2K8NXQ9_9MOLU</name>
<organism evidence="1 2">
    <name type="scientific">Williamsoniiplasma somnilux</name>
    <dbReference type="NCBI Taxonomy" id="215578"/>
    <lineage>
        <taxon>Bacteria</taxon>
        <taxon>Bacillati</taxon>
        <taxon>Mycoplasmatota</taxon>
        <taxon>Mollicutes</taxon>
        <taxon>Entomoplasmatales</taxon>
        <taxon>Williamsoniiplasma</taxon>
    </lineage>
</organism>
<evidence type="ECO:0000313" key="2">
    <source>
        <dbReference type="Proteomes" id="UP000232230"/>
    </source>
</evidence>
<dbReference type="Proteomes" id="UP000232230">
    <property type="component" value="Chromosome"/>
</dbReference>
<dbReference type="AlphaFoldDB" id="A0A2K8NXQ9"/>